<feature type="compositionally biased region" description="Basic residues" evidence="5">
    <location>
        <begin position="1"/>
        <end position="10"/>
    </location>
</feature>
<evidence type="ECO:0000256" key="1">
    <source>
        <dbReference type="ARBA" id="ARBA00022723"/>
    </source>
</evidence>
<gene>
    <name evidence="8" type="ORF">LAZ67_3000282</name>
</gene>
<keyword evidence="3" id="KW-0862">Zinc</keyword>
<dbReference type="SMART" id="SM00290">
    <property type="entry name" value="ZnF_UBP"/>
    <property type="match status" value="1"/>
</dbReference>
<organism evidence="8 9">
    <name type="scientific">Cordylochernes scorpioides</name>
    <dbReference type="NCBI Taxonomy" id="51811"/>
    <lineage>
        <taxon>Eukaryota</taxon>
        <taxon>Metazoa</taxon>
        <taxon>Ecdysozoa</taxon>
        <taxon>Arthropoda</taxon>
        <taxon>Chelicerata</taxon>
        <taxon>Arachnida</taxon>
        <taxon>Pseudoscorpiones</taxon>
        <taxon>Cheliferoidea</taxon>
        <taxon>Chernetidae</taxon>
        <taxon>Cordylochernes</taxon>
    </lineage>
</organism>
<evidence type="ECO:0000256" key="4">
    <source>
        <dbReference type="PROSITE-ProRule" id="PRU00502"/>
    </source>
</evidence>
<dbReference type="CDD" id="cd16457">
    <property type="entry name" value="RING-H2_BRAP2"/>
    <property type="match status" value="1"/>
</dbReference>
<feature type="compositionally biased region" description="Basic and acidic residues" evidence="5">
    <location>
        <begin position="45"/>
        <end position="78"/>
    </location>
</feature>
<feature type="region of interest" description="Disordered" evidence="5">
    <location>
        <begin position="496"/>
        <end position="538"/>
    </location>
</feature>
<accession>A0ABY6K6B1</accession>
<dbReference type="Proteomes" id="UP001235939">
    <property type="component" value="Chromosome 03"/>
</dbReference>
<evidence type="ECO:0000259" key="6">
    <source>
        <dbReference type="PROSITE" id="PS50089"/>
    </source>
</evidence>
<keyword evidence="1" id="KW-0479">Metal-binding</keyword>
<dbReference type="SUPFAM" id="SSF57850">
    <property type="entry name" value="RING/U-box"/>
    <property type="match status" value="2"/>
</dbReference>
<feature type="domain" description="UBP-type" evidence="7">
    <location>
        <begin position="254"/>
        <end position="346"/>
    </location>
</feature>
<dbReference type="Pfam" id="PF02148">
    <property type="entry name" value="zf-UBP"/>
    <property type="match status" value="1"/>
</dbReference>
<dbReference type="Pfam" id="PF07576">
    <property type="entry name" value="BRAP2"/>
    <property type="match status" value="1"/>
</dbReference>
<dbReference type="InterPro" id="IPR013083">
    <property type="entry name" value="Znf_RING/FYVE/PHD"/>
</dbReference>
<evidence type="ECO:0000256" key="3">
    <source>
        <dbReference type="ARBA" id="ARBA00022833"/>
    </source>
</evidence>
<dbReference type="PROSITE" id="PS50089">
    <property type="entry name" value="ZF_RING_2"/>
    <property type="match status" value="1"/>
</dbReference>
<dbReference type="Pfam" id="PF13639">
    <property type="entry name" value="zf-RING_2"/>
    <property type="match status" value="1"/>
</dbReference>
<dbReference type="PANTHER" id="PTHR24007">
    <property type="entry name" value="BRCA1-ASSOCIATED PROTEIN"/>
    <property type="match status" value="1"/>
</dbReference>
<sequence>MFLFRRKFSTGHRCQGENSIRSPPDAKMASNIQTPAGQKPGGKVSAKEEKGALKLVEEGSGEEHSRSESPPEGAGEKLKLKKQKKCSQINFYSGNHFVEVTKGVLHVCKDRRCCREEQSQMLVILSVPSSVTIHDLVRFLASVQETIEHIRIIRDCKPNHYLVLLKFKNQQGAQDFYVNFDGVPFNSMEPEQCQLAYVVRIEMIRDCENAEPEAQTCPVCLDKLDDNVAGVLTILCNHSFHSQCLAQWGDTSCPVCRYSQIPELCQDNLCFTCSSQESLWLCLICGNIGCGRYVEGHAHKHYLESHHTYAMHLENSKVWDYAADNYVHRLVQNKADGKPVELQSLWAESDEKVESMQLEYTHLLTSQLETQRHFFEEQISRLEQDTLTQIEEIKDKTRLAVEERKELESKLTKMTKEKQAQEKKINQLTAKINKLNTEIKEEKAINKCLEENDLSFKKTIDKLQKELGDFENNAAKERLKLQAQLNELMLRLDQAEAAAAAAAPQATTEQTADLPSPSPSPKQMEQPPATSQRRKKKR</sequence>
<keyword evidence="9" id="KW-1185">Reference proteome</keyword>
<feature type="compositionally biased region" description="Low complexity" evidence="5">
    <location>
        <begin position="496"/>
        <end position="512"/>
    </location>
</feature>
<dbReference type="PANTHER" id="PTHR24007:SF7">
    <property type="entry name" value="BRCA1-ASSOCIATED PROTEIN"/>
    <property type="match status" value="1"/>
</dbReference>
<evidence type="ECO:0000313" key="9">
    <source>
        <dbReference type="Proteomes" id="UP001235939"/>
    </source>
</evidence>
<dbReference type="InterPro" id="IPR001841">
    <property type="entry name" value="Znf_RING"/>
</dbReference>
<dbReference type="InterPro" id="IPR011422">
    <property type="entry name" value="BRAP2/ETP1_RRM"/>
</dbReference>
<feature type="region of interest" description="Disordered" evidence="5">
    <location>
        <begin position="1"/>
        <end position="79"/>
    </location>
</feature>
<dbReference type="PROSITE" id="PS50271">
    <property type="entry name" value="ZF_UBP"/>
    <property type="match status" value="1"/>
</dbReference>
<feature type="domain" description="RING-type" evidence="6">
    <location>
        <begin position="217"/>
        <end position="257"/>
    </location>
</feature>
<evidence type="ECO:0000259" key="7">
    <source>
        <dbReference type="PROSITE" id="PS50271"/>
    </source>
</evidence>
<keyword evidence="2 4" id="KW-0863">Zinc-finger</keyword>
<evidence type="ECO:0000256" key="5">
    <source>
        <dbReference type="SAM" id="MobiDB-lite"/>
    </source>
</evidence>
<dbReference type="SMART" id="SM00184">
    <property type="entry name" value="RING"/>
    <property type="match status" value="1"/>
</dbReference>
<name>A0ABY6K6B1_9ARAC</name>
<dbReference type="EMBL" id="CP092865">
    <property type="protein sequence ID" value="UYV64323.1"/>
    <property type="molecule type" value="Genomic_DNA"/>
</dbReference>
<dbReference type="InterPro" id="IPR001607">
    <property type="entry name" value="Znf_UBP"/>
</dbReference>
<dbReference type="Gene3D" id="3.30.40.10">
    <property type="entry name" value="Zinc/RING finger domain, C3HC4 (zinc finger)"/>
    <property type="match status" value="2"/>
</dbReference>
<proteinExistence type="predicted"/>
<reference evidence="8 9" key="1">
    <citation type="submission" date="2022-01" db="EMBL/GenBank/DDBJ databases">
        <title>A chromosomal length assembly of Cordylochernes scorpioides.</title>
        <authorList>
            <person name="Zeh D."/>
            <person name="Zeh J."/>
        </authorList>
    </citation>
    <scope>NUCLEOTIDE SEQUENCE [LARGE SCALE GENOMIC DNA]</scope>
    <source>
        <strain evidence="8">IN4F17</strain>
        <tissue evidence="8">Whole Body</tissue>
    </source>
</reference>
<evidence type="ECO:0000313" key="8">
    <source>
        <dbReference type="EMBL" id="UYV64323.1"/>
    </source>
</evidence>
<protein>
    <submittedName>
        <fullName evidence="8">BRAP</fullName>
    </submittedName>
</protein>
<dbReference type="InterPro" id="IPR047243">
    <property type="entry name" value="RING-H2_BRAP2"/>
</dbReference>
<evidence type="ECO:0000256" key="2">
    <source>
        <dbReference type="ARBA" id="ARBA00022771"/>
    </source>
</evidence>